<reference evidence="2 3" key="1">
    <citation type="submission" date="2024-12" db="EMBL/GenBank/DDBJ databases">
        <title>The unique morphological basis and parallel evolutionary history of personate flowers in Penstemon.</title>
        <authorList>
            <person name="Depatie T.H."/>
            <person name="Wessinger C.A."/>
        </authorList>
    </citation>
    <scope>NUCLEOTIDE SEQUENCE [LARGE SCALE GENOMIC DNA]</scope>
    <source>
        <strain evidence="2">WTNN_2</strain>
        <tissue evidence="2">Leaf</tissue>
    </source>
</reference>
<keyword evidence="3" id="KW-1185">Reference proteome</keyword>
<dbReference type="EMBL" id="JBJXBP010000001">
    <property type="protein sequence ID" value="KAL3850400.1"/>
    <property type="molecule type" value="Genomic_DNA"/>
</dbReference>
<dbReference type="PANTHER" id="PTHR33306">
    <property type="entry name" value="EXPRESSED PROTEIN-RELATED-RELATED"/>
    <property type="match status" value="1"/>
</dbReference>
<gene>
    <name evidence="2" type="ORF">ACJIZ3_012282</name>
</gene>
<evidence type="ECO:0000256" key="1">
    <source>
        <dbReference type="SAM" id="Phobius"/>
    </source>
</evidence>
<keyword evidence="1" id="KW-1133">Transmembrane helix</keyword>
<keyword evidence="1" id="KW-0812">Transmembrane</keyword>
<dbReference type="AlphaFoldDB" id="A0ABD3ULX4"/>
<name>A0ABD3ULX4_9LAMI</name>
<keyword evidence="1" id="KW-0472">Membrane</keyword>
<accession>A0ABD3ULX4</accession>
<evidence type="ECO:0000313" key="3">
    <source>
        <dbReference type="Proteomes" id="UP001634393"/>
    </source>
</evidence>
<dbReference type="Proteomes" id="UP001634393">
    <property type="component" value="Unassembled WGS sequence"/>
</dbReference>
<feature type="transmembrane region" description="Helical" evidence="1">
    <location>
        <begin position="20"/>
        <end position="39"/>
    </location>
</feature>
<dbReference type="PANTHER" id="PTHR33306:SF5">
    <property type="entry name" value="OXIDOREDUCTASE_TRANSITION METAL ION-BINDING PROTEIN"/>
    <property type="match status" value="1"/>
</dbReference>
<sequence>MARYYNSSYHDYLQYFSLPIPFFFFLAILFLFLILTWFINYEYMFEDAIDHFKLCLMVFPVILLLFLHWFSNDGRERVPFSLSKPEKDSLYRVGGSPLGVAILLVFLMFMISHHSSLHERWDF</sequence>
<comment type="caution">
    <text evidence="2">The sequence shown here is derived from an EMBL/GenBank/DDBJ whole genome shotgun (WGS) entry which is preliminary data.</text>
</comment>
<evidence type="ECO:0008006" key="4">
    <source>
        <dbReference type="Google" id="ProtNLM"/>
    </source>
</evidence>
<feature type="transmembrane region" description="Helical" evidence="1">
    <location>
        <begin position="90"/>
        <end position="111"/>
    </location>
</feature>
<feature type="transmembrane region" description="Helical" evidence="1">
    <location>
        <begin position="51"/>
        <end position="70"/>
    </location>
</feature>
<protein>
    <recommendedName>
        <fullName evidence="4">Transmembrane protein</fullName>
    </recommendedName>
</protein>
<proteinExistence type="predicted"/>
<evidence type="ECO:0000313" key="2">
    <source>
        <dbReference type="EMBL" id="KAL3850400.1"/>
    </source>
</evidence>
<organism evidence="2 3">
    <name type="scientific">Penstemon smallii</name>
    <dbReference type="NCBI Taxonomy" id="265156"/>
    <lineage>
        <taxon>Eukaryota</taxon>
        <taxon>Viridiplantae</taxon>
        <taxon>Streptophyta</taxon>
        <taxon>Embryophyta</taxon>
        <taxon>Tracheophyta</taxon>
        <taxon>Spermatophyta</taxon>
        <taxon>Magnoliopsida</taxon>
        <taxon>eudicotyledons</taxon>
        <taxon>Gunneridae</taxon>
        <taxon>Pentapetalae</taxon>
        <taxon>asterids</taxon>
        <taxon>lamiids</taxon>
        <taxon>Lamiales</taxon>
        <taxon>Plantaginaceae</taxon>
        <taxon>Cheloneae</taxon>
        <taxon>Penstemon</taxon>
    </lineage>
</organism>